<name>A0A1D1WAB2_RAMVA</name>
<dbReference type="PANTHER" id="PTHR11468:SF3">
    <property type="entry name" value="GLYCOGEN PHOSPHORYLASE, LIVER FORM"/>
    <property type="match status" value="1"/>
</dbReference>
<dbReference type="InterPro" id="IPR011833">
    <property type="entry name" value="Glycg_phsphrylas"/>
</dbReference>
<evidence type="ECO:0000256" key="9">
    <source>
        <dbReference type="ARBA" id="ARBA00037413"/>
    </source>
</evidence>
<keyword evidence="6 11" id="KW-0663">Pyridoxal phosphate</keyword>
<keyword evidence="5 11" id="KW-0808">Transferase</keyword>
<dbReference type="GO" id="GO:0005737">
    <property type="term" value="C:cytoplasm"/>
    <property type="evidence" value="ECO:0007669"/>
    <property type="project" value="TreeGrafter"/>
</dbReference>
<evidence type="ECO:0000313" key="13">
    <source>
        <dbReference type="Proteomes" id="UP000186922"/>
    </source>
</evidence>
<dbReference type="Gene3D" id="3.40.50.2000">
    <property type="entry name" value="Glycogen Phosphorylase B"/>
    <property type="match status" value="2"/>
</dbReference>
<accession>A0A1D1WAB2</accession>
<evidence type="ECO:0000256" key="4">
    <source>
        <dbReference type="ARBA" id="ARBA00022676"/>
    </source>
</evidence>
<evidence type="ECO:0000256" key="6">
    <source>
        <dbReference type="ARBA" id="ARBA00022898"/>
    </source>
</evidence>
<dbReference type="PANTHER" id="PTHR11468">
    <property type="entry name" value="GLYCOGEN PHOSPHORYLASE"/>
    <property type="match status" value="1"/>
</dbReference>
<proteinExistence type="inferred from homology"/>
<reference evidence="12 13" key="1">
    <citation type="journal article" date="2016" name="Nat. Commun.">
        <title>Extremotolerant tardigrade genome and improved radiotolerance of human cultured cells by tardigrade-unique protein.</title>
        <authorList>
            <person name="Hashimoto T."/>
            <person name="Horikawa D.D."/>
            <person name="Saito Y."/>
            <person name="Kuwahara H."/>
            <person name="Kozuka-Hata H."/>
            <person name="Shin-I T."/>
            <person name="Minakuchi Y."/>
            <person name="Ohishi K."/>
            <person name="Motoyama A."/>
            <person name="Aizu T."/>
            <person name="Enomoto A."/>
            <person name="Kondo K."/>
            <person name="Tanaka S."/>
            <person name="Hara Y."/>
            <person name="Koshikawa S."/>
            <person name="Sagara H."/>
            <person name="Miura T."/>
            <person name="Yokobori S."/>
            <person name="Miyagawa K."/>
            <person name="Suzuki Y."/>
            <person name="Kubo T."/>
            <person name="Oyama M."/>
            <person name="Kohara Y."/>
            <person name="Fujiyama A."/>
            <person name="Arakawa K."/>
            <person name="Katayama T."/>
            <person name="Toyoda A."/>
            <person name="Kunieda T."/>
        </authorList>
    </citation>
    <scope>NUCLEOTIDE SEQUENCE [LARGE SCALE GENOMIC DNA]</scope>
    <source>
        <strain evidence="12 13">YOKOZUNA-1</strain>
    </source>
</reference>
<gene>
    <name evidence="12" type="primary">RvY_17900</name>
    <name evidence="12" type="synonym">RvY_17900.1</name>
    <name evidence="12" type="ORF">RvY_17900-1</name>
</gene>
<dbReference type="Pfam" id="PF00343">
    <property type="entry name" value="Phosphorylase"/>
    <property type="match status" value="1"/>
</dbReference>
<dbReference type="FunFam" id="3.40.50.2000:FF:000149">
    <property type="entry name" value="Glycogen phosphorylase, muscle form"/>
    <property type="match status" value="1"/>
</dbReference>
<comment type="subunit">
    <text evidence="10">Homodimer; enzymatically active. Interacts with PPP1R3B; recruits the phosphatase PP1 which dephosphorylates and inactivates PYGL/glycogen phosphorylase.</text>
</comment>
<evidence type="ECO:0000256" key="10">
    <source>
        <dbReference type="ARBA" id="ARBA00046783"/>
    </source>
</evidence>
<evidence type="ECO:0000256" key="8">
    <source>
        <dbReference type="ARBA" id="ARBA00036074"/>
    </source>
</evidence>
<dbReference type="Proteomes" id="UP000186922">
    <property type="component" value="Unassembled WGS sequence"/>
</dbReference>
<dbReference type="EC" id="2.4.1.1" evidence="11"/>
<comment type="caution">
    <text evidence="12">The sequence shown here is derived from an EMBL/GenBank/DDBJ whole genome shotgun (WGS) entry which is preliminary data.</text>
</comment>
<comment type="similarity">
    <text evidence="2 11">Belongs to the glycogen phosphorylase family.</text>
</comment>
<dbReference type="AlphaFoldDB" id="A0A1D1WAB2"/>
<evidence type="ECO:0000256" key="5">
    <source>
        <dbReference type="ARBA" id="ARBA00022679"/>
    </source>
</evidence>
<sequence length="551" mass="64281">MDYFFVLARTTQDHLMKKFIRTQQHYYQVDPKRVYYLSMEYLIGRTLSNTISNLNIREPCVEAMNSLGLQLEELQELEEDAGLGNGGLGRLAACFMDSLATLSVPAIGYGIRYEFGIFKQRIVNGEQVEDRDDWLDFGDPWEMQRRDRQRPVSYYGRTYVDDEGKSHWVDTHDVFALAYDIPVPGFRNDTCNVLRLWAAKSPNTFAFSDFNSGKYIDAVLDRNTAENISRVLYPNDNFFTGKELRFKQEYFLVAASLRDIIRRFKSYRYGVDQPLRSDFKQFTNKVAIQLNDTHPSLAIPELMRVLVDEENLPWDEAWNTSCLTFAYTNHTVLPEALERWPVEMMGHMLPRHLEIIYLINHNFLNEVVKKRWPDGSRDRELSIIEEPDQYNPKKRVNMARLAIVGSHAVNGVAAIHTEILKASLFRSFYELWPEKFQNKTNGITPRRWLIGCNPRLTDFLCEKLGPIEQWIRSLDSLQTLKSIGLNDQSVVTKLAAVKLDNKRRFAQLIKRDYKIEVNPEAMFDVQVTKKTHIDNVRTWRTTSTPWLFARP</sequence>
<keyword evidence="7 11" id="KW-0119">Carbohydrate metabolism</keyword>
<dbReference type="GO" id="GO:0030170">
    <property type="term" value="F:pyridoxal phosphate binding"/>
    <property type="evidence" value="ECO:0007669"/>
    <property type="project" value="InterPro"/>
</dbReference>
<dbReference type="GO" id="GO:0008184">
    <property type="term" value="F:glycogen phosphorylase activity"/>
    <property type="evidence" value="ECO:0007669"/>
    <property type="project" value="InterPro"/>
</dbReference>
<keyword evidence="3" id="KW-0321">Glycogen metabolism</keyword>
<comment type="cofactor">
    <cofactor evidence="1 11">
        <name>pyridoxal 5'-phosphate</name>
        <dbReference type="ChEBI" id="CHEBI:597326"/>
    </cofactor>
</comment>
<organism evidence="12 13">
    <name type="scientific">Ramazzottius varieornatus</name>
    <name type="common">Water bear</name>
    <name type="synonym">Tardigrade</name>
    <dbReference type="NCBI Taxonomy" id="947166"/>
    <lineage>
        <taxon>Eukaryota</taxon>
        <taxon>Metazoa</taxon>
        <taxon>Ecdysozoa</taxon>
        <taxon>Tardigrada</taxon>
        <taxon>Eutardigrada</taxon>
        <taxon>Parachela</taxon>
        <taxon>Hypsibioidea</taxon>
        <taxon>Ramazzottiidae</taxon>
        <taxon>Ramazzottius</taxon>
    </lineage>
</organism>
<evidence type="ECO:0000256" key="2">
    <source>
        <dbReference type="ARBA" id="ARBA00006047"/>
    </source>
</evidence>
<comment type="function">
    <text evidence="9 11">Allosteric enzyme that catalyzes the rate-limiting step in glycogen catabolism, the phosphorolytic cleavage of glycogen to produce glucose-1-phosphate, and plays a central role in maintaining cellular and organismal glucose homeostasis.</text>
</comment>
<dbReference type="STRING" id="947166.A0A1D1WAB2"/>
<evidence type="ECO:0000313" key="12">
    <source>
        <dbReference type="EMBL" id="GAV08169.1"/>
    </source>
</evidence>
<keyword evidence="13" id="KW-1185">Reference proteome</keyword>
<dbReference type="SUPFAM" id="SSF53756">
    <property type="entry name" value="UDP-Glycosyltransferase/glycogen phosphorylase"/>
    <property type="match status" value="1"/>
</dbReference>
<evidence type="ECO:0000256" key="3">
    <source>
        <dbReference type="ARBA" id="ARBA00022600"/>
    </source>
</evidence>
<dbReference type="NCBIfam" id="TIGR02093">
    <property type="entry name" value="P_ylase"/>
    <property type="match status" value="1"/>
</dbReference>
<evidence type="ECO:0000256" key="1">
    <source>
        <dbReference type="ARBA" id="ARBA00001933"/>
    </source>
</evidence>
<protein>
    <recommendedName>
        <fullName evidence="11">Alpha-1,4 glucan phosphorylase</fullName>
        <ecNumber evidence="11">2.4.1.1</ecNumber>
    </recommendedName>
</protein>
<evidence type="ECO:0000256" key="7">
    <source>
        <dbReference type="ARBA" id="ARBA00023277"/>
    </source>
</evidence>
<dbReference type="InterPro" id="IPR000811">
    <property type="entry name" value="Glyco_trans_35"/>
</dbReference>
<dbReference type="GO" id="GO:0005980">
    <property type="term" value="P:glycogen catabolic process"/>
    <property type="evidence" value="ECO:0007669"/>
    <property type="project" value="TreeGrafter"/>
</dbReference>
<comment type="catalytic activity">
    <reaction evidence="8">
        <text>[(1-&gt;4)-alpha-D-glucosyl](n) + phosphate = [(1-&gt;4)-alpha-D-glucosyl](n-1) + alpha-D-glucose 1-phosphate</text>
        <dbReference type="Rhea" id="RHEA:41732"/>
        <dbReference type="Rhea" id="RHEA-COMP:9584"/>
        <dbReference type="Rhea" id="RHEA-COMP:9586"/>
        <dbReference type="ChEBI" id="CHEBI:15444"/>
        <dbReference type="ChEBI" id="CHEBI:43474"/>
        <dbReference type="ChEBI" id="CHEBI:58601"/>
        <dbReference type="EC" id="2.4.1.1"/>
    </reaction>
    <physiologicalReaction direction="left-to-right" evidence="8">
        <dbReference type="Rhea" id="RHEA:41733"/>
    </physiologicalReaction>
</comment>
<dbReference type="EMBL" id="BDGG01000017">
    <property type="protein sequence ID" value="GAV08169.1"/>
    <property type="molecule type" value="Genomic_DNA"/>
</dbReference>
<keyword evidence="4 11" id="KW-0328">Glycosyltransferase</keyword>
<evidence type="ECO:0000256" key="11">
    <source>
        <dbReference type="RuleBase" id="RU000587"/>
    </source>
</evidence>
<dbReference type="OrthoDB" id="9215500at2759"/>